<dbReference type="Pfam" id="PF13855">
    <property type="entry name" value="LRR_8"/>
    <property type="match status" value="2"/>
</dbReference>
<dbReference type="Gene3D" id="3.80.10.10">
    <property type="entry name" value="Ribonuclease Inhibitor"/>
    <property type="match status" value="3"/>
</dbReference>
<reference evidence="3" key="1">
    <citation type="journal article" date="2020" name="Nature">
        <title>Giant virus diversity and host interactions through global metagenomics.</title>
        <authorList>
            <person name="Schulz F."/>
            <person name="Roux S."/>
            <person name="Paez-Espino D."/>
            <person name="Jungbluth S."/>
            <person name="Walsh D.A."/>
            <person name="Denef V.J."/>
            <person name="McMahon K.D."/>
            <person name="Konstantinidis K.T."/>
            <person name="Eloe-Fadrosh E.A."/>
            <person name="Kyrpides N.C."/>
            <person name="Woyke T."/>
        </authorList>
    </citation>
    <scope>NUCLEOTIDE SEQUENCE</scope>
    <source>
        <strain evidence="3">GVMAG-M-3300023179-27</strain>
    </source>
</reference>
<proteinExistence type="predicted"/>
<organism evidence="3">
    <name type="scientific">viral metagenome</name>
    <dbReference type="NCBI Taxonomy" id="1070528"/>
    <lineage>
        <taxon>unclassified sequences</taxon>
        <taxon>metagenomes</taxon>
        <taxon>organismal metagenomes</taxon>
    </lineage>
</organism>
<dbReference type="InterPro" id="IPR050333">
    <property type="entry name" value="SLRP"/>
</dbReference>
<dbReference type="GO" id="GO:0005615">
    <property type="term" value="C:extracellular space"/>
    <property type="evidence" value="ECO:0007669"/>
    <property type="project" value="TreeGrafter"/>
</dbReference>
<keyword evidence="1" id="KW-0433">Leucine-rich repeat</keyword>
<evidence type="ECO:0000256" key="1">
    <source>
        <dbReference type="ARBA" id="ARBA00022614"/>
    </source>
</evidence>
<dbReference type="InterPro" id="IPR001611">
    <property type="entry name" value="Leu-rich_rpt"/>
</dbReference>
<accession>A0A6C0EBW0</accession>
<dbReference type="Pfam" id="PF13306">
    <property type="entry name" value="LRR_5"/>
    <property type="match status" value="1"/>
</dbReference>
<evidence type="ECO:0000256" key="2">
    <source>
        <dbReference type="ARBA" id="ARBA00022737"/>
    </source>
</evidence>
<dbReference type="PROSITE" id="PS51450">
    <property type="entry name" value="LRR"/>
    <property type="match status" value="9"/>
</dbReference>
<keyword evidence="2" id="KW-0677">Repeat</keyword>
<name>A0A6C0EBW0_9ZZZZ</name>
<sequence>MDTQIEICGEYYRKNITELYLSYKNLTEIPINIKYLTNLQILNLSGNKLAEIKENTFNTFTNLQTLDLSNNKLTEIKENTFNELVNLKKLYLGSNNLTEIKENTFGQFANLEKLYLGNNTLKEIPANIKYLTNLQTLDLGYNKLTEIKENTFSKLTNLQTLYLGSNKLIELNENIFGRLINLQELYLHKNELIEIKENTFGQLTNLQNLSLGCNQLTEIKENIFYRLTNLQELDLNGNELIEIKENTFDQLTNLNALSLGNNKLTEIKENIFYRLTNLQELDLSYNKLKSLPLSILSCRRLNELTYENNDENITIDIRITRFIERMQNYNNHGLFSDSQNVHSSSIQNSVKESINNLMKDPFTCEKKLIVEFLLTSKLECISSLLSYLDDEDYHSTLLLTFYDVFVKVFGRISNSDHKEELMRRLNEEMMDSECKCFTGRITRLLNVLNGFYEDIQITISNNERISAIIISTLDGQEMSDELREICRAKLKDIGIEDEEIEVWLR</sequence>
<protein>
    <submittedName>
        <fullName evidence="3">Uncharacterized protein</fullName>
    </submittedName>
</protein>
<dbReference type="PANTHER" id="PTHR45712:SF22">
    <property type="entry name" value="INSULIN-LIKE GROWTH FACTOR-BINDING PROTEIN COMPLEX ACID LABILE SUBUNIT"/>
    <property type="match status" value="1"/>
</dbReference>
<evidence type="ECO:0000313" key="3">
    <source>
        <dbReference type="EMBL" id="QHT26101.1"/>
    </source>
</evidence>
<dbReference type="SMART" id="SM00369">
    <property type="entry name" value="LRR_TYP"/>
    <property type="match status" value="11"/>
</dbReference>
<dbReference type="PRINTS" id="PR00019">
    <property type="entry name" value="LEURICHRPT"/>
</dbReference>
<dbReference type="InterPro" id="IPR003591">
    <property type="entry name" value="Leu-rich_rpt_typical-subtyp"/>
</dbReference>
<dbReference type="FunFam" id="3.80.10.10:FF:001164">
    <property type="entry name" value="GH01279p"/>
    <property type="match status" value="2"/>
</dbReference>
<dbReference type="PANTHER" id="PTHR45712">
    <property type="entry name" value="AGAP008170-PA"/>
    <property type="match status" value="1"/>
</dbReference>
<dbReference type="SMART" id="SM00364">
    <property type="entry name" value="LRR_BAC"/>
    <property type="match status" value="8"/>
</dbReference>
<dbReference type="InterPro" id="IPR032675">
    <property type="entry name" value="LRR_dom_sf"/>
</dbReference>
<dbReference type="Pfam" id="PF00560">
    <property type="entry name" value="LRR_1"/>
    <property type="match status" value="1"/>
</dbReference>
<dbReference type="SUPFAM" id="SSF52058">
    <property type="entry name" value="L domain-like"/>
    <property type="match status" value="1"/>
</dbReference>
<dbReference type="AlphaFoldDB" id="A0A6C0EBW0"/>
<dbReference type="SMART" id="SM00365">
    <property type="entry name" value="LRR_SD22"/>
    <property type="match status" value="9"/>
</dbReference>
<dbReference type="EMBL" id="MN739778">
    <property type="protein sequence ID" value="QHT26101.1"/>
    <property type="molecule type" value="Genomic_DNA"/>
</dbReference>
<dbReference type="InterPro" id="IPR026906">
    <property type="entry name" value="LRR_5"/>
</dbReference>